<gene>
    <name evidence="4" type="ORF">HNR15_000531</name>
</gene>
<feature type="region of interest" description="Disordered" evidence="2">
    <location>
        <begin position="20"/>
        <end position="56"/>
    </location>
</feature>
<protein>
    <submittedName>
        <fullName evidence="4">Molybdate/tungstate transport system substrate-binding protein</fullName>
    </submittedName>
</protein>
<dbReference type="Pfam" id="PF13531">
    <property type="entry name" value="SBP_bac_11"/>
    <property type="match status" value="1"/>
</dbReference>
<evidence type="ECO:0000313" key="4">
    <source>
        <dbReference type="EMBL" id="NYJ73568.1"/>
    </source>
</evidence>
<dbReference type="AlphaFoldDB" id="A0A853D9D0"/>
<dbReference type="GO" id="GO:0015689">
    <property type="term" value="P:molybdate ion transport"/>
    <property type="evidence" value="ECO:0007669"/>
    <property type="project" value="TreeGrafter"/>
</dbReference>
<sequence length="311" mass="31314">MKRLLGSLVLVTLGTCATAGCSSGSSSPGSSSAGASGSGSSSSSASTTTSSTSPAKGTGSVNVLYAGSLVKLMEDKIGPGFKAGTGYSFSGFSAGSTALASQIKGKVRRGDVFVSASPKADQSLMGTANGDWVSWYVTFGSSKLVLGINPKSRFASALKTKPWYDVITQPGFEVGFTDPKTDPKGKLTAQALSDDAKAHPALSKVASSTSDVFPEETLVANLQSGQLDAGFFYTSEAKTAGIQTVPLTGTDLKASYTVTVLKGAPNAAGAAAFVKYLLGSQTQAIFKAAAFTVTSPPKVTGTPPAGLLPSS</sequence>
<proteinExistence type="inferred from homology"/>
<reference evidence="4 5" key="1">
    <citation type="submission" date="2020-07" db="EMBL/GenBank/DDBJ databases">
        <title>Sequencing the genomes of 1000 actinobacteria strains.</title>
        <authorList>
            <person name="Klenk H.-P."/>
        </authorList>
    </citation>
    <scope>NUCLEOTIDE SEQUENCE [LARGE SCALE GENOMIC DNA]</scope>
    <source>
        <strain evidence="4 5">DSM 29531</strain>
    </source>
</reference>
<dbReference type="GO" id="GO:0030973">
    <property type="term" value="F:molybdate ion binding"/>
    <property type="evidence" value="ECO:0007669"/>
    <property type="project" value="TreeGrafter"/>
</dbReference>
<dbReference type="PROSITE" id="PS51257">
    <property type="entry name" value="PROKAR_LIPOPROTEIN"/>
    <property type="match status" value="1"/>
</dbReference>
<comment type="similarity">
    <text evidence="1">Belongs to the bacterial solute-binding protein 1 family. WtpA subfamily.</text>
</comment>
<evidence type="ECO:0000256" key="2">
    <source>
        <dbReference type="SAM" id="MobiDB-lite"/>
    </source>
</evidence>
<accession>A0A853D9D0</accession>
<organism evidence="4 5">
    <name type="scientific">Allobranchiibius huperziae</name>
    <dbReference type="NCBI Taxonomy" id="1874116"/>
    <lineage>
        <taxon>Bacteria</taxon>
        <taxon>Bacillati</taxon>
        <taxon>Actinomycetota</taxon>
        <taxon>Actinomycetes</taxon>
        <taxon>Micrococcales</taxon>
        <taxon>Dermacoccaceae</taxon>
        <taxon>Allobranchiibius</taxon>
    </lineage>
</organism>
<evidence type="ECO:0000313" key="5">
    <source>
        <dbReference type="Proteomes" id="UP000571817"/>
    </source>
</evidence>
<dbReference type="InterPro" id="IPR050682">
    <property type="entry name" value="ModA/WtpA"/>
</dbReference>
<keyword evidence="3" id="KW-0732">Signal</keyword>
<dbReference type="Proteomes" id="UP000571817">
    <property type="component" value="Unassembled WGS sequence"/>
</dbReference>
<dbReference type="SUPFAM" id="SSF53850">
    <property type="entry name" value="Periplasmic binding protein-like II"/>
    <property type="match status" value="1"/>
</dbReference>
<feature type="signal peptide" evidence="3">
    <location>
        <begin position="1"/>
        <end position="19"/>
    </location>
</feature>
<evidence type="ECO:0000256" key="3">
    <source>
        <dbReference type="SAM" id="SignalP"/>
    </source>
</evidence>
<dbReference type="Gene3D" id="3.40.190.10">
    <property type="entry name" value="Periplasmic binding protein-like II"/>
    <property type="match status" value="2"/>
</dbReference>
<comment type="caution">
    <text evidence="4">The sequence shown here is derived from an EMBL/GenBank/DDBJ whole genome shotgun (WGS) entry which is preliminary data.</text>
</comment>
<keyword evidence="5" id="KW-1185">Reference proteome</keyword>
<name>A0A853D9D0_9MICO</name>
<dbReference type="RefSeq" id="WP_179478915.1">
    <property type="nucleotide sequence ID" value="NZ_JACCFW010000001.1"/>
</dbReference>
<dbReference type="PANTHER" id="PTHR30632:SF16">
    <property type="entry name" value="MOLYBDATE_TUNGSTATE-BINDING PROTEIN WTPA"/>
    <property type="match status" value="1"/>
</dbReference>
<dbReference type="PANTHER" id="PTHR30632">
    <property type="entry name" value="MOLYBDATE-BINDING PERIPLASMIC PROTEIN"/>
    <property type="match status" value="1"/>
</dbReference>
<feature type="chain" id="PRO_5039390236" evidence="3">
    <location>
        <begin position="20"/>
        <end position="311"/>
    </location>
</feature>
<evidence type="ECO:0000256" key="1">
    <source>
        <dbReference type="ARBA" id="ARBA00009438"/>
    </source>
</evidence>
<dbReference type="EMBL" id="JACCFW010000001">
    <property type="protein sequence ID" value="NYJ73568.1"/>
    <property type="molecule type" value="Genomic_DNA"/>
</dbReference>